<gene>
    <name evidence="1" type="ORF">ACFS25_13475</name>
</gene>
<dbReference type="EMBL" id="JBHUOM010000007">
    <property type="protein sequence ID" value="MFD2934799.1"/>
    <property type="molecule type" value="Genomic_DNA"/>
</dbReference>
<dbReference type="Proteomes" id="UP001597512">
    <property type="component" value="Unassembled WGS sequence"/>
</dbReference>
<organism evidence="1 2">
    <name type="scientific">Spirosoma flavum</name>
    <dbReference type="NCBI Taxonomy" id="2048557"/>
    <lineage>
        <taxon>Bacteria</taxon>
        <taxon>Pseudomonadati</taxon>
        <taxon>Bacteroidota</taxon>
        <taxon>Cytophagia</taxon>
        <taxon>Cytophagales</taxon>
        <taxon>Cytophagaceae</taxon>
        <taxon>Spirosoma</taxon>
    </lineage>
</organism>
<evidence type="ECO:0008006" key="3">
    <source>
        <dbReference type="Google" id="ProtNLM"/>
    </source>
</evidence>
<dbReference type="RefSeq" id="WP_381501494.1">
    <property type="nucleotide sequence ID" value="NZ_JBHUOM010000007.1"/>
</dbReference>
<evidence type="ECO:0000313" key="1">
    <source>
        <dbReference type="EMBL" id="MFD2934799.1"/>
    </source>
</evidence>
<reference evidence="2" key="1">
    <citation type="journal article" date="2019" name="Int. J. Syst. Evol. Microbiol.">
        <title>The Global Catalogue of Microorganisms (GCM) 10K type strain sequencing project: providing services to taxonomists for standard genome sequencing and annotation.</title>
        <authorList>
            <consortium name="The Broad Institute Genomics Platform"/>
            <consortium name="The Broad Institute Genome Sequencing Center for Infectious Disease"/>
            <person name="Wu L."/>
            <person name="Ma J."/>
        </authorList>
    </citation>
    <scope>NUCLEOTIDE SEQUENCE [LARGE SCALE GENOMIC DNA]</scope>
    <source>
        <strain evidence="2">KCTC 52490</strain>
    </source>
</reference>
<sequence length="137" mass="16513">MKPIQYITHQNTVWYNVTDYTRLLVDTHTIWAVRPSSPRKRHRQPKTPTEVVLAKVNRLSPVYQIQLNQEIYVDWVIFEHLYRLLKPFLVQPDDWTNSTSFFRQILVFIDRPKRLLEPLNPTTISAYFTEIHLEQSY</sequence>
<comment type="caution">
    <text evidence="1">The sequence shown here is derived from an EMBL/GenBank/DDBJ whole genome shotgun (WGS) entry which is preliminary data.</text>
</comment>
<evidence type="ECO:0000313" key="2">
    <source>
        <dbReference type="Proteomes" id="UP001597512"/>
    </source>
</evidence>
<keyword evidence="2" id="KW-1185">Reference proteome</keyword>
<protein>
    <recommendedName>
        <fullName evidence="3">Transposase</fullName>
    </recommendedName>
</protein>
<proteinExistence type="predicted"/>
<name>A0ABW6AJL0_9BACT</name>
<accession>A0ABW6AJL0</accession>